<gene>
    <name evidence="2" type="ORF">SHI21_20110</name>
</gene>
<evidence type="ECO:0000313" key="3">
    <source>
        <dbReference type="Proteomes" id="UP001302274"/>
    </source>
</evidence>
<accession>A0ABU5VZR6</accession>
<sequence length="396" mass="43467">MNKLIILILFLFIAVSCSGPQTKTFYERTPAEESTYVTNSALRAIDDVHPASKKESVVILSNAKIVFADYGLLRKDFPELANISNDEIDWWLLRNTAVMSDSQAKQEVVNTPILSYDKKTAYRPPDYGRALVIPVNAPGTENPIGLIDAKGVGALKPALQDHGDGLATLGECIREFVYEKMVNRVFQHSQSGLKTVGTYAVIDAGFDLKHGDQSTSPAGIVLRQAHSRSTGYMSLMNETDSLKVENVLRHYGLTSAGAYRSDSFERINVQGTKGGAVLDFGGFLTVEKFTKEARHFYGTNILIDPKVAGGIQPDANVRVPLNIWGTTVSGVEDPKLDNVWLWSHDLARSFRNGTASRQDANQHVKNLLGPVFEKLRLAPVNGSSDNCLELINSIIN</sequence>
<name>A0ABU5VZR6_9BACT</name>
<dbReference type="Proteomes" id="UP001302274">
    <property type="component" value="Unassembled WGS sequence"/>
</dbReference>
<organism evidence="2 3">
    <name type="scientific">Bacteriovorax antarcticus</name>
    <dbReference type="NCBI Taxonomy" id="3088717"/>
    <lineage>
        <taxon>Bacteria</taxon>
        <taxon>Pseudomonadati</taxon>
        <taxon>Bdellovibrionota</taxon>
        <taxon>Bacteriovoracia</taxon>
        <taxon>Bacteriovoracales</taxon>
        <taxon>Bacteriovoracaceae</taxon>
        <taxon>Bacteriovorax</taxon>
    </lineage>
</organism>
<evidence type="ECO:0000256" key="1">
    <source>
        <dbReference type="SAM" id="SignalP"/>
    </source>
</evidence>
<dbReference type="EMBL" id="JAYGJQ010000003">
    <property type="protein sequence ID" value="MEA9358552.1"/>
    <property type="molecule type" value="Genomic_DNA"/>
</dbReference>
<comment type="caution">
    <text evidence="2">The sequence shown here is derived from an EMBL/GenBank/DDBJ whole genome shotgun (WGS) entry which is preliminary data.</text>
</comment>
<keyword evidence="3" id="KW-1185">Reference proteome</keyword>
<evidence type="ECO:0000313" key="2">
    <source>
        <dbReference type="EMBL" id="MEA9358552.1"/>
    </source>
</evidence>
<proteinExistence type="predicted"/>
<dbReference type="RefSeq" id="WP_323579014.1">
    <property type="nucleotide sequence ID" value="NZ_JAYGJQ010000003.1"/>
</dbReference>
<reference evidence="2 3" key="1">
    <citation type="submission" date="2023-11" db="EMBL/GenBank/DDBJ databases">
        <title>A Novel Polar Bacteriovorax (B. antarcticus) Isolated from the Biocrust in Antarctica.</title>
        <authorList>
            <person name="Mun W."/>
            <person name="Choi S.Y."/>
            <person name="Mitchell R.J."/>
        </authorList>
    </citation>
    <scope>NUCLEOTIDE SEQUENCE [LARGE SCALE GENOMIC DNA]</scope>
    <source>
        <strain evidence="2 3">PP10</strain>
    </source>
</reference>
<dbReference type="PROSITE" id="PS51257">
    <property type="entry name" value="PROKAR_LIPOPROTEIN"/>
    <property type="match status" value="1"/>
</dbReference>
<feature type="chain" id="PRO_5047220225" evidence="1">
    <location>
        <begin position="20"/>
        <end position="396"/>
    </location>
</feature>
<protein>
    <submittedName>
        <fullName evidence="2">Uncharacterized protein</fullName>
    </submittedName>
</protein>
<keyword evidence="1" id="KW-0732">Signal</keyword>
<feature type="signal peptide" evidence="1">
    <location>
        <begin position="1"/>
        <end position="19"/>
    </location>
</feature>